<sequence length="63" mass="6750">MALNTVSMDIKIFYDALCNFLKVDGIEGTHAIGEPSGRAYFDLNGIPSIGVGYTCSDMGMTRA</sequence>
<proteinExistence type="predicted"/>
<dbReference type="Proteomes" id="UP001172778">
    <property type="component" value="Unassembled WGS sequence"/>
</dbReference>
<dbReference type="EMBL" id="JARRAF010000048">
    <property type="protein sequence ID" value="MDK2126719.1"/>
    <property type="molecule type" value="Genomic_DNA"/>
</dbReference>
<evidence type="ECO:0000313" key="1">
    <source>
        <dbReference type="EMBL" id="MDK2126719.1"/>
    </source>
</evidence>
<keyword evidence="2" id="KW-1185">Reference proteome</keyword>
<evidence type="ECO:0000313" key="2">
    <source>
        <dbReference type="Proteomes" id="UP001172778"/>
    </source>
</evidence>
<protein>
    <submittedName>
        <fullName evidence="1">Uncharacterized protein</fullName>
    </submittedName>
</protein>
<reference evidence="1" key="1">
    <citation type="submission" date="2023-03" db="EMBL/GenBank/DDBJ databases">
        <title>Chitinimonas shenzhenensis gen. nov., sp. nov., a novel member of family Burkholderiaceae isolated from activated sludge collected in Shen Zhen, China.</title>
        <authorList>
            <person name="Wang X."/>
        </authorList>
    </citation>
    <scope>NUCLEOTIDE SEQUENCE</scope>
    <source>
        <strain evidence="1">DQS-5</strain>
    </source>
</reference>
<dbReference type="RefSeq" id="WP_284103040.1">
    <property type="nucleotide sequence ID" value="NZ_JARRAF010000048.1"/>
</dbReference>
<organism evidence="1 2">
    <name type="scientific">Parachitinimonas caeni</name>
    <dbReference type="NCBI Taxonomy" id="3031301"/>
    <lineage>
        <taxon>Bacteria</taxon>
        <taxon>Pseudomonadati</taxon>
        <taxon>Pseudomonadota</taxon>
        <taxon>Betaproteobacteria</taxon>
        <taxon>Neisseriales</taxon>
        <taxon>Chitinibacteraceae</taxon>
        <taxon>Parachitinimonas</taxon>
    </lineage>
</organism>
<name>A0ABT7E3A3_9NEIS</name>
<accession>A0ABT7E3A3</accession>
<comment type="caution">
    <text evidence="1">The sequence shown here is derived from an EMBL/GenBank/DDBJ whole genome shotgun (WGS) entry which is preliminary data.</text>
</comment>
<gene>
    <name evidence="1" type="ORF">PZA18_21980</name>
</gene>